<dbReference type="InterPro" id="IPR014807">
    <property type="entry name" value="Coa1"/>
</dbReference>
<evidence type="ECO:0000256" key="1">
    <source>
        <dbReference type="SAM" id="Phobius"/>
    </source>
</evidence>
<name>A0AAF0EWH3_9BASI</name>
<reference evidence="2" key="1">
    <citation type="submission" date="2023-03" db="EMBL/GenBank/DDBJ databases">
        <title>Mating type loci evolution in Malassezia.</title>
        <authorList>
            <person name="Coelho M.A."/>
        </authorList>
    </citation>
    <scope>NUCLEOTIDE SEQUENCE</scope>
    <source>
        <strain evidence="2">CBS 9431</strain>
    </source>
</reference>
<protein>
    <submittedName>
        <fullName evidence="2">Cytochrome oxidase assembly protein 1</fullName>
    </submittedName>
</protein>
<evidence type="ECO:0000313" key="3">
    <source>
        <dbReference type="Proteomes" id="UP001217754"/>
    </source>
</evidence>
<keyword evidence="1" id="KW-0472">Membrane</keyword>
<dbReference type="PANTHER" id="PTHR28523:SF1">
    <property type="entry name" value="CYTOCHROME C OXIDASE ASSEMBLY FACTOR 1"/>
    <property type="match status" value="1"/>
</dbReference>
<organism evidence="2 3">
    <name type="scientific">Malassezia japonica</name>
    <dbReference type="NCBI Taxonomy" id="223818"/>
    <lineage>
        <taxon>Eukaryota</taxon>
        <taxon>Fungi</taxon>
        <taxon>Dikarya</taxon>
        <taxon>Basidiomycota</taxon>
        <taxon>Ustilaginomycotina</taxon>
        <taxon>Malasseziomycetes</taxon>
        <taxon>Malasseziales</taxon>
        <taxon>Malasseziaceae</taxon>
        <taxon>Malassezia</taxon>
    </lineage>
</organism>
<dbReference type="RefSeq" id="XP_060121315.1">
    <property type="nucleotide sequence ID" value="XM_060265332.1"/>
</dbReference>
<dbReference type="InterPro" id="IPR042432">
    <property type="entry name" value="Coa1_fungi"/>
</dbReference>
<dbReference type="Proteomes" id="UP001217754">
    <property type="component" value="Chromosome 2"/>
</dbReference>
<accession>A0AAF0EWH3</accession>
<dbReference type="AlphaFoldDB" id="A0AAF0EWH3"/>
<dbReference type="GO" id="GO:0005743">
    <property type="term" value="C:mitochondrial inner membrane"/>
    <property type="evidence" value="ECO:0007669"/>
    <property type="project" value="TreeGrafter"/>
</dbReference>
<gene>
    <name evidence="2" type="primary">COA1</name>
    <name evidence="2" type="ORF">MJAP1_001371</name>
</gene>
<dbReference type="GeneID" id="85225020"/>
<keyword evidence="1" id="KW-1133">Transmembrane helix</keyword>
<dbReference type="Pfam" id="PF08695">
    <property type="entry name" value="Coa1"/>
    <property type="match status" value="1"/>
</dbReference>
<evidence type="ECO:0000313" key="2">
    <source>
        <dbReference type="EMBL" id="WFD38418.1"/>
    </source>
</evidence>
<feature type="transmembrane region" description="Helical" evidence="1">
    <location>
        <begin position="60"/>
        <end position="79"/>
    </location>
</feature>
<keyword evidence="3" id="KW-1185">Reference proteome</keyword>
<dbReference type="GO" id="GO:0033617">
    <property type="term" value="P:mitochondrial respiratory chain complex IV assembly"/>
    <property type="evidence" value="ECO:0007669"/>
    <property type="project" value="InterPro"/>
</dbReference>
<sequence>MASWMWNGTVPRIARMPVLRASRYASMRPMSTRPTQPGRWEPHVTRVKSPIPKLPNNKPYVIVGGLSLVVFWYVFSSYLNNKERVGSSVLRMVTQTIKDSQDVHALLGEPVHLKRSYLGDPWIEGIVNPLKGKVDMSFPIEGPRGTATVYFTSVRKHKTDAFEVLRFLIVPEGDASRAVSLLAPGLGASLAEG</sequence>
<keyword evidence="1" id="KW-0812">Transmembrane</keyword>
<dbReference type="EMBL" id="CP119959">
    <property type="protein sequence ID" value="WFD38418.1"/>
    <property type="molecule type" value="Genomic_DNA"/>
</dbReference>
<dbReference type="PANTHER" id="PTHR28523">
    <property type="entry name" value="CYTOCHROME C OXIDASE ASSEMBLY FACTOR 1"/>
    <property type="match status" value="1"/>
</dbReference>
<proteinExistence type="predicted"/>